<proteinExistence type="predicted"/>
<dbReference type="Proteomes" id="UP000095280">
    <property type="component" value="Unplaced"/>
</dbReference>
<dbReference type="GO" id="GO:0031267">
    <property type="term" value="F:small GTPase binding"/>
    <property type="evidence" value="ECO:0007669"/>
    <property type="project" value="TreeGrafter"/>
</dbReference>
<dbReference type="WBParaSite" id="maker-uti_cns_0005925-snap-gene-0.3-mRNA-1">
    <property type="protein sequence ID" value="maker-uti_cns_0005925-snap-gene-0.3-mRNA-1"/>
    <property type="gene ID" value="maker-uti_cns_0005925-snap-gene-0.3"/>
</dbReference>
<name>A0A1I8HGK7_9PLAT</name>
<dbReference type="InterPro" id="IPR052802">
    <property type="entry name" value="KNTC1"/>
</dbReference>
<feature type="domain" description="KNTC1 second ARM-repeats" evidence="1">
    <location>
        <begin position="629"/>
        <end position="710"/>
    </location>
</feature>
<dbReference type="AlphaFoldDB" id="A0A1I8HGK7"/>
<dbReference type="GO" id="GO:0005737">
    <property type="term" value="C:cytoplasm"/>
    <property type="evidence" value="ECO:0007669"/>
    <property type="project" value="TreeGrafter"/>
</dbReference>
<reference evidence="4" key="1">
    <citation type="submission" date="2016-11" db="UniProtKB">
        <authorList>
            <consortium name="WormBaseParasite"/>
        </authorList>
    </citation>
    <scope>IDENTIFICATION</scope>
</reference>
<keyword evidence="3" id="KW-1185">Reference proteome</keyword>
<evidence type="ECO:0000313" key="4">
    <source>
        <dbReference type="WBParaSite" id="maker-uti_cns_0005925-snap-gene-0.3-mRNA-1"/>
    </source>
</evidence>
<dbReference type="GO" id="GO:1990423">
    <property type="term" value="C:RZZ complex"/>
    <property type="evidence" value="ECO:0007669"/>
    <property type="project" value="TreeGrafter"/>
</dbReference>
<accession>A0A1I8HGK7</accession>
<evidence type="ECO:0000259" key="2">
    <source>
        <dbReference type="Pfam" id="PF24520"/>
    </source>
</evidence>
<dbReference type="GO" id="GO:0005828">
    <property type="term" value="C:kinetochore microtubule"/>
    <property type="evidence" value="ECO:0007669"/>
    <property type="project" value="TreeGrafter"/>
</dbReference>
<dbReference type="InterPro" id="IPR055403">
    <property type="entry name" value="ARM_KNTC1_1st"/>
</dbReference>
<evidence type="ECO:0000259" key="1">
    <source>
        <dbReference type="Pfam" id="PF24516"/>
    </source>
</evidence>
<dbReference type="PANTHER" id="PTHR15688">
    <property type="entry name" value="KINETOCHORE-ASSOCIATED PROTEIN 1"/>
    <property type="match status" value="1"/>
</dbReference>
<dbReference type="Pfam" id="PF24516">
    <property type="entry name" value="ARM_KNTC1_2nd"/>
    <property type="match status" value="1"/>
</dbReference>
<dbReference type="InterPro" id="IPR055404">
    <property type="entry name" value="ARM_KNTC1_2nd"/>
</dbReference>
<evidence type="ECO:0000313" key="3">
    <source>
        <dbReference type="Proteomes" id="UP000095280"/>
    </source>
</evidence>
<dbReference type="Pfam" id="PF24520">
    <property type="entry name" value="ARM_KNTC1_1st"/>
    <property type="match status" value="1"/>
</dbReference>
<dbReference type="GO" id="GO:0007094">
    <property type="term" value="P:mitotic spindle assembly checkpoint signaling"/>
    <property type="evidence" value="ECO:0007669"/>
    <property type="project" value="TreeGrafter"/>
</dbReference>
<protein>
    <submittedName>
        <fullName evidence="4">Rod_C domain-containing protein</fullName>
    </submittedName>
</protein>
<organism evidence="3 4">
    <name type="scientific">Macrostomum lignano</name>
    <dbReference type="NCBI Taxonomy" id="282301"/>
    <lineage>
        <taxon>Eukaryota</taxon>
        <taxon>Metazoa</taxon>
        <taxon>Spiralia</taxon>
        <taxon>Lophotrochozoa</taxon>
        <taxon>Platyhelminthes</taxon>
        <taxon>Rhabditophora</taxon>
        <taxon>Macrostomorpha</taxon>
        <taxon>Macrostomida</taxon>
        <taxon>Macrostomidae</taxon>
        <taxon>Macrostomum</taxon>
    </lineage>
</organism>
<dbReference type="PANTHER" id="PTHR15688:SF1">
    <property type="entry name" value="KINETOCHORE-ASSOCIATED PROTEIN 1"/>
    <property type="match status" value="1"/>
</dbReference>
<dbReference type="GO" id="GO:0000070">
    <property type="term" value="P:mitotic sister chromatid segregation"/>
    <property type="evidence" value="ECO:0007669"/>
    <property type="project" value="TreeGrafter"/>
</dbReference>
<feature type="domain" description="KNTC1 first ARM-repeats" evidence="2">
    <location>
        <begin position="332"/>
        <end position="393"/>
    </location>
</feature>
<sequence length="1120" mass="122328">MPEVVVQPQKQQQQQQYCYSTEQYFRLPDKSLTANRIVMRNEHCLVAFTSAGCLLRFERNPTVADQKQPSWKEVLRLPLMNFDACLLADSQAADERLVVWLAGTLRVYNIDSLECGSFSSVCGLPAGVADAASGARVAKILQISADEMLLMTRLATDAVYDCSLHPVCISHLRLPPESAWPDKPPLMAATLACVGLPVPPERLLRLQYDSRQACLHCLTPDGRVLTIDCLSGWLVDSLAVPRDTTDLLLVRSHAESSILALASPNSVTLVEYPSCRRLHRLSLPSKLADARLLACRSTTVSRIIQQPELFVWGGNSLVYRLRETSPGQQYQRLLDSLQFDEAELCAKRYGLPMDRLYYAKCRHLLDSDSSSASSSTPVSEESLAELVSCLDKLAFSTDVEYLLLLSSCLKDSGEYLQLVLDNLRCCQPDGLLSQPWCVWLAEEFLPAMAASPESARFAPIIADWLEDCIDGLIRLDDSAATKADACRQFLANLLRCVGQPTEEAGDSFSRPLSQLARALDELVCLCSRYKLRLSVRLYRRMDKGDLAKHILDYILLSQDAGLFGLFGAYLQECGLNSDQFYCDYCSARLQAASAATDAAMHMIGSNNDAANHLHGSDSHGSGVSPQDAERTAVTVLGRIVNEDARMRCTIMLAEQATVPWSEEVQAVVEQHLALRHRPDRVVLQRAVTAAKTQALFKRYNIRQHDASQQDAQARAALKGLFSQLASGRVTPATVRADLLLLTDTFGFTVSDLMTVAVDCALKEGSSVKCRDLLACPLRDLGITVSLQDRLQAALRCVQRAHIGLQLYNPAYVSANEADFLLDLGCLATDAYFSQLAEAGSDPGPAGLESAVVARIGRTIRLMRFTWRAARLLGNTVPDYERLIDNGDAAAVAYLAKLHGLPSSDWLRQLASLLLLVDNKNLGISGSTDTPKLLPLLVPALLTVDGLSVWRVAQLLLDAGLSELAARQNLDALLKAARVSLLELDDDSDIDSISDSNSDISSGLSALGELLTIACRLGGFGSALSLHRLHTCLRIIQSCRCCCCLAESGAVNSSDSAAQLGMALEVRYEDSAIMSLPSTQRLMFLKLTGQMMRLTERASDAAPAVAIDQVRGVVIAIVKLL</sequence>
<dbReference type="GO" id="GO:1903394">
    <property type="term" value="P:protein localization to kinetochore involved in kinetochore assembly"/>
    <property type="evidence" value="ECO:0007669"/>
    <property type="project" value="TreeGrafter"/>
</dbReference>